<dbReference type="Proteomes" id="UP000886865">
    <property type="component" value="Unassembled WGS sequence"/>
</dbReference>
<dbReference type="InterPro" id="IPR003779">
    <property type="entry name" value="CMD-like"/>
</dbReference>
<evidence type="ECO:0000313" key="4">
    <source>
        <dbReference type="Proteomes" id="UP000886865"/>
    </source>
</evidence>
<comment type="caution">
    <text evidence="3">The sequence shown here is derived from an EMBL/GenBank/DDBJ whole genome shotgun (WGS) entry which is preliminary data.</text>
</comment>
<evidence type="ECO:0000259" key="1">
    <source>
        <dbReference type="Pfam" id="PF02627"/>
    </source>
</evidence>
<dbReference type="PANTHER" id="PTHR33570:SF2">
    <property type="entry name" value="CARBOXYMUCONOLACTONE DECARBOXYLASE-LIKE DOMAIN-CONTAINING PROTEIN"/>
    <property type="match status" value="1"/>
</dbReference>
<feature type="domain" description="Cupin type-2" evidence="2">
    <location>
        <begin position="322"/>
        <end position="377"/>
    </location>
</feature>
<dbReference type="InterPro" id="IPR052512">
    <property type="entry name" value="4CMD/NDH-1_regulator"/>
</dbReference>
<reference evidence="3" key="1">
    <citation type="submission" date="2020-10" db="EMBL/GenBank/DDBJ databases">
        <authorList>
            <person name="Gilroy R."/>
        </authorList>
    </citation>
    <scope>NUCLEOTIDE SEQUENCE</scope>
    <source>
        <strain evidence="3">CHK152-2871</strain>
    </source>
</reference>
<evidence type="ECO:0000259" key="2">
    <source>
        <dbReference type="Pfam" id="PF07883"/>
    </source>
</evidence>
<sequence length="410" mass="46316">MNFKNTLAFALIVALLEFNTLCVFSLERNKMTREQVCKDNFETLFKSQWNPNVGNDPEMMSILQKYIFGEVFTIGELDNKTREMLTVTTLVVQQTMPQLKAHINALLNTGATPNEVREVIYQCAPFIGFPKTLNAIEVMNEVFAQRNIQLPLKNSAVTNEKNRYEKGLEIQKPLYGDEIKDSLMGLPDNVGDRVARLLSEVCFGDFYTREGLDLKTRELLVLAILITDGAENTLKSHIKGNLKAGNTKEDIVSAIIQCMPYVGFSKTFKALYVFKDVVGEPNMQQPFSQGEINPYGKYFTGTTRLNMLVQRDDMWNSSIGNVTFEKGARTNWHKHSGGQILLVTAGEGRYQEKGKEIQILKAGDVVKIPKDVIHWHGAAPYSQFAHISIETNIPDNNTTWLEPVSDVEYK</sequence>
<dbReference type="Gene3D" id="2.60.120.10">
    <property type="entry name" value="Jelly Rolls"/>
    <property type="match status" value="1"/>
</dbReference>
<gene>
    <name evidence="3" type="ORF">IAA86_05195</name>
</gene>
<feature type="domain" description="Carboxymuconolactone decarboxylase-like" evidence="1">
    <location>
        <begin position="57"/>
        <end position="141"/>
    </location>
</feature>
<dbReference type="Pfam" id="PF07883">
    <property type="entry name" value="Cupin_2"/>
    <property type="match status" value="1"/>
</dbReference>
<proteinExistence type="predicted"/>
<dbReference type="EMBL" id="DVJQ01000044">
    <property type="protein sequence ID" value="HIS74395.1"/>
    <property type="molecule type" value="Genomic_DNA"/>
</dbReference>
<protein>
    <submittedName>
        <fullName evidence="3">Carboxymuconolactone decarboxylase family protein</fullName>
    </submittedName>
</protein>
<dbReference type="Gene3D" id="1.20.1290.10">
    <property type="entry name" value="AhpD-like"/>
    <property type="match status" value="1"/>
</dbReference>
<name>A0A9D1FJL4_9BACT</name>
<dbReference type="SUPFAM" id="SSF51182">
    <property type="entry name" value="RmlC-like cupins"/>
    <property type="match status" value="1"/>
</dbReference>
<accession>A0A9D1FJL4</accession>
<dbReference type="InterPro" id="IPR029032">
    <property type="entry name" value="AhpD-like"/>
</dbReference>
<dbReference type="AlphaFoldDB" id="A0A9D1FJL4"/>
<dbReference type="Pfam" id="PF02627">
    <property type="entry name" value="CMD"/>
    <property type="match status" value="2"/>
</dbReference>
<dbReference type="PANTHER" id="PTHR33570">
    <property type="entry name" value="4-CARBOXYMUCONOLACTONE DECARBOXYLASE FAMILY PROTEIN"/>
    <property type="match status" value="1"/>
</dbReference>
<dbReference type="InterPro" id="IPR047263">
    <property type="entry name" value="HNL-like_cupin"/>
</dbReference>
<dbReference type="InterPro" id="IPR014710">
    <property type="entry name" value="RmlC-like_jellyroll"/>
</dbReference>
<dbReference type="InterPro" id="IPR013096">
    <property type="entry name" value="Cupin_2"/>
</dbReference>
<feature type="domain" description="Carboxymuconolactone decarboxylase-like" evidence="1">
    <location>
        <begin position="194"/>
        <end position="275"/>
    </location>
</feature>
<organism evidence="3 4">
    <name type="scientific">Candidatus Galligastranaerophilus intestinavium</name>
    <dbReference type="NCBI Taxonomy" id="2840836"/>
    <lineage>
        <taxon>Bacteria</taxon>
        <taxon>Candidatus Galligastranaerophilus</taxon>
    </lineage>
</organism>
<reference evidence="3" key="2">
    <citation type="journal article" date="2021" name="PeerJ">
        <title>Extensive microbial diversity within the chicken gut microbiome revealed by metagenomics and culture.</title>
        <authorList>
            <person name="Gilroy R."/>
            <person name="Ravi A."/>
            <person name="Getino M."/>
            <person name="Pursley I."/>
            <person name="Horton D.L."/>
            <person name="Alikhan N.F."/>
            <person name="Baker D."/>
            <person name="Gharbi K."/>
            <person name="Hall N."/>
            <person name="Watson M."/>
            <person name="Adriaenssens E.M."/>
            <person name="Foster-Nyarko E."/>
            <person name="Jarju S."/>
            <person name="Secka A."/>
            <person name="Antonio M."/>
            <person name="Oren A."/>
            <person name="Chaudhuri R.R."/>
            <person name="La Ragione R."/>
            <person name="Hildebrand F."/>
            <person name="Pallen M.J."/>
        </authorList>
    </citation>
    <scope>NUCLEOTIDE SEQUENCE</scope>
    <source>
        <strain evidence="3">CHK152-2871</strain>
    </source>
</reference>
<dbReference type="InterPro" id="IPR011051">
    <property type="entry name" value="RmlC_Cupin_sf"/>
</dbReference>
<dbReference type="GO" id="GO:0051920">
    <property type="term" value="F:peroxiredoxin activity"/>
    <property type="evidence" value="ECO:0007669"/>
    <property type="project" value="InterPro"/>
</dbReference>
<dbReference type="SUPFAM" id="SSF69118">
    <property type="entry name" value="AhpD-like"/>
    <property type="match status" value="1"/>
</dbReference>
<evidence type="ECO:0000313" key="3">
    <source>
        <dbReference type="EMBL" id="HIS74395.1"/>
    </source>
</evidence>
<dbReference type="CDD" id="cd02233">
    <property type="entry name" value="cupin_HNL-like"/>
    <property type="match status" value="1"/>
</dbReference>